<accession>A0A1V9ZL70</accession>
<feature type="compositionally biased region" description="Basic and acidic residues" evidence="2">
    <location>
        <begin position="14"/>
        <end position="28"/>
    </location>
</feature>
<evidence type="ECO:0000313" key="3">
    <source>
        <dbReference type="EMBL" id="OQR98739.1"/>
    </source>
</evidence>
<gene>
    <name evidence="3" type="ORF">ACHHYP_08157</name>
</gene>
<keyword evidence="4" id="KW-1185">Reference proteome</keyword>
<keyword evidence="1" id="KW-0175">Coiled coil</keyword>
<organism evidence="3 4">
    <name type="scientific">Achlya hypogyna</name>
    <name type="common">Oomycete</name>
    <name type="synonym">Protoachlya hypogyna</name>
    <dbReference type="NCBI Taxonomy" id="1202772"/>
    <lineage>
        <taxon>Eukaryota</taxon>
        <taxon>Sar</taxon>
        <taxon>Stramenopiles</taxon>
        <taxon>Oomycota</taxon>
        <taxon>Saprolegniomycetes</taxon>
        <taxon>Saprolegniales</taxon>
        <taxon>Achlyaceae</taxon>
        <taxon>Achlya</taxon>
    </lineage>
</organism>
<dbReference type="OrthoDB" id="62626at2759"/>
<feature type="region of interest" description="Disordered" evidence="2">
    <location>
        <begin position="1"/>
        <end position="28"/>
    </location>
</feature>
<dbReference type="Proteomes" id="UP000243579">
    <property type="component" value="Unassembled WGS sequence"/>
</dbReference>
<evidence type="ECO:0000256" key="1">
    <source>
        <dbReference type="SAM" id="Coils"/>
    </source>
</evidence>
<proteinExistence type="predicted"/>
<reference evidence="3 4" key="1">
    <citation type="journal article" date="2014" name="Genome Biol. Evol.">
        <title>The secreted proteins of Achlya hypogyna and Thraustotheca clavata identify the ancestral oomycete secretome and reveal gene acquisitions by horizontal gene transfer.</title>
        <authorList>
            <person name="Misner I."/>
            <person name="Blouin N."/>
            <person name="Leonard G."/>
            <person name="Richards T.A."/>
            <person name="Lane C.E."/>
        </authorList>
    </citation>
    <scope>NUCLEOTIDE SEQUENCE [LARGE SCALE GENOMIC DNA]</scope>
    <source>
        <strain evidence="3 4">ATCC 48635</strain>
    </source>
</reference>
<comment type="caution">
    <text evidence="3">The sequence shown here is derived from an EMBL/GenBank/DDBJ whole genome shotgun (WGS) entry which is preliminary data.</text>
</comment>
<name>A0A1V9ZL70_ACHHY</name>
<dbReference type="EMBL" id="JNBR01000080">
    <property type="protein sequence ID" value="OQR98739.1"/>
    <property type="molecule type" value="Genomic_DNA"/>
</dbReference>
<sequence>MKPSILGGSPNLVAERKRREKAEAHAKKSRDDVVLLSASLLPQVQGLTAAVEALQHANEDQLQLEAASQETFLFLRQQLEALRASQHDAKLELHAQLDKKIDRIHYNIALEHKSIRRHLQDVKIEVDAMKEHMAVLRGEIDSFRNGAHSRLNQTQGLLNKLREQAQKESEATSTSLHSLASKFSALDEKLFALEKEQLKLKLALPPGFGLRGNDDLLSTGSATICLKQRLDDLQLELDAIKADTSAYRVGDRAQFDAITCRLRELARGAAASQDRVLADVEALHQKVLHITTKLPVDVAEQLEAAQKEWAADIAVLKHSTKTREVVTPPLTHDQDDLRDAVTELRAHVAATETKMNHVAAGLHALQVNSGTHVLQLQQRVQEVADSGAADKRDWATQLLTLQDLMQQLRQFVEPLNDAT</sequence>
<feature type="coiled-coil region" evidence="1">
    <location>
        <begin position="119"/>
        <end position="171"/>
    </location>
</feature>
<protein>
    <submittedName>
        <fullName evidence="3">Uncharacterized protein</fullName>
    </submittedName>
</protein>
<evidence type="ECO:0000313" key="4">
    <source>
        <dbReference type="Proteomes" id="UP000243579"/>
    </source>
</evidence>
<evidence type="ECO:0000256" key="2">
    <source>
        <dbReference type="SAM" id="MobiDB-lite"/>
    </source>
</evidence>
<dbReference type="AlphaFoldDB" id="A0A1V9ZL70"/>